<keyword evidence="1" id="KW-1133">Transmembrane helix</keyword>
<evidence type="ECO:0000313" key="4">
    <source>
        <dbReference type="Proteomes" id="UP000031036"/>
    </source>
</evidence>
<proteinExistence type="predicted"/>
<evidence type="ECO:0000259" key="2">
    <source>
        <dbReference type="Pfam" id="PF22967"/>
    </source>
</evidence>
<dbReference type="AlphaFoldDB" id="A0A0B2UQM7"/>
<reference evidence="3 4" key="1">
    <citation type="submission" date="2014-11" db="EMBL/GenBank/DDBJ databases">
        <title>Genetic blueprint of the zoonotic pathogen Toxocara canis.</title>
        <authorList>
            <person name="Zhu X.-Q."/>
            <person name="Korhonen P.K."/>
            <person name="Cai H."/>
            <person name="Young N.D."/>
            <person name="Nejsum P."/>
            <person name="von Samson-Himmelstjerna G."/>
            <person name="Boag P.R."/>
            <person name="Tan P."/>
            <person name="Li Q."/>
            <person name="Min J."/>
            <person name="Yang Y."/>
            <person name="Wang X."/>
            <person name="Fang X."/>
            <person name="Hall R.S."/>
            <person name="Hofmann A."/>
            <person name="Sternberg P.W."/>
            <person name="Jex A.R."/>
            <person name="Gasser R.B."/>
        </authorList>
    </citation>
    <scope>NUCLEOTIDE SEQUENCE [LARGE SCALE GENOMIC DNA]</scope>
    <source>
        <strain evidence="3">PN_DK_2014</strain>
    </source>
</reference>
<feature type="non-terminal residue" evidence="3">
    <location>
        <position position="1"/>
    </location>
</feature>
<keyword evidence="1" id="KW-0472">Membrane</keyword>
<dbReference type="OrthoDB" id="361283at2759"/>
<feature type="transmembrane region" description="Helical" evidence="1">
    <location>
        <begin position="69"/>
        <end position="87"/>
    </location>
</feature>
<gene>
    <name evidence="3" type="ORF">Tcan_02181</name>
</gene>
<dbReference type="STRING" id="6265.A0A0B2UQM7"/>
<dbReference type="EMBL" id="JPKZ01021803">
    <property type="protein sequence ID" value="KHN71554.1"/>
    <property type="molecule type" value="Genomic_DNA"/>
</dbReference>
<organism evidence="3 4">
    <name type="scientific">Toxocara canis</name>
    <name type="common">Canine roundworm</name>
    <dbReference type="NCBI Taxonomy" id="6265"/>
    <lineage>
        <taxon>Eukaryota</taxon>
        <taxon>Metazoa</taxon>
        <taxon>Ecdysozoa</taxon>
        <taxon>Nematoda</taxon>
        <taxon>Chromadorea</taxon>
        <taxon>Rhabditida</taxon>
        <taxon>Spirurina</taxon>
        <taxon>Ascaridomorpha</taxon>
        <taxon>Ascaridoidea</taxon>
        <taxon>Toxocaridae</taxon>
        <taxon>Toxocara</taxon>
    </lineage>
</organism>
<name>A0A0B2UQM7_TOXCA</name>
<keyword evidence="1" id="KW-0812">Transmembrane</keyword>
<dbReference type="InterPro" id="IPR055096">
    <property type="entry name" value="Ig_NUP210_1st"/>
</dbReference>
<accession>A0A0B2UQM7</accession>
<protein>
    <recommendedName>
        <fullName evidence="2">NUP210 Ig-like domain-containing protein</fullName>
    </recommendedName>
</protein>
<evidence type="ECO:0000256" key="1">
    <source>
        <dbReference type="SAM" id="Phobius"/>
    </source>
</evidence>
<dbReference type="Proteomes" id="UP000031036">
    <property type="component" value="Unassembled WGS sequence"/>
</dbReference>
<comment type="caution">
    <text evidence="3">The sequence shown here is derived from an EMBL/GenBank/DDBJ whole genome shotgun (WGS) entry which is preliminary data.</text>
</comment>
<keyword evidence="4" id="KW-1185">Reference proteome</keyword>
<feature type="domain" description="NUP210 Ig-like" evidence="2">
    <location>
        <begin position="2"/>
        <end position="66"/>
    </location>
</feature>
<dbReference type="Pfam" id="PF22967">
    <property type="entry name" value="Ig_NUP210_1st"/>
    <property type="match status" value="1"/>
</dbReference>
<sequence length="92" mass="9955">VRVKFDLVVSDPEGGCFVWRSTRPDIVSVRVVEPHGPNGCSDRAQIASTSKHVDEQTAVIFAEDSGHSFLTFFLTCAGVGCVIASLLRECET</sequence>
<evidence type="ECO:0000313" key="3">
    <source>
        <dbReference type="EMBL" id="KHN71554.1"/>
    </source>
</evidence>